<dbReference type="InParanoid" id="A0A0C3HZ62"/>
<protein>
    <submittedName>
        <fullName evidence="2">Uncharacterized protein</fullName>
    </submittedName>
</protein>
<sequence length="90" mass="10022">MINIYFALATLLLFLYAIGAFHMITTTSVWPAVDIEVNKGPFVEETTRHLRFQKGPISFYIGSYYKRQPTNYGPSNDGNGSAVSSSRVAI</sequence>
<organism evidence="2 3">
    <name type="scientific">Oidiodendron maius (strain Zn)</name>
    <dbReference type="NCBI Taxonomy" id="913774"/>
    <lineage>
        <taxon>Eukaryota</taxon>
        <taxon>Fungi</taxon>
        <taxon>Dikarya</taxon>
        <taxon>Ascomycota</taxon>
        <taxon>Pezizomycotina</taxon>
        <taxon>Leotiomycetes</taxon>
        <taxon>Leotiomycetes incertae sedis</taxon>
        <taxon>Myxotrichaceae</taxon>
        <taxon>Oidiodendron</taxon>
    </lineage>
</organism>
<dbReference type="AlphaFoldDB" id="A0A0C3HZ62"/>
<reference evidence="3" key="2">
    <citation type="submission" date="2015-01" db="EMBL/GenBank/DDBJ databases">
        <title>Evolutionary Origins and Diversification of the Mycorrhizal Mutualists.</title>
        <authorList>
            <consortium name="DOE Joint Genome Institute"/>
            <consortium name="Mycorrhizal Genomics Consortium"/>
            <person name="Kohler A."/>
            <person name="Kuo A."/>
            <person name="Nagy L.G."/>
            <person name="Floudas D."/>
            <person name="Copeland A."/>
            <person name="Barry K.W."/>
            <person name="Cichocki N."/>
            <person name="Veneault-Fourrey C."/>
            <person name="LaButti K."/>
            <person name="Lindquist E.A."/>
            <person name="Lipzen A."/>
            <person name="Lundell T."/>
            <person name="Morin E."/>
            <person name="Murat C."/>
            <person name="Riley R."/>
            <person name="Ohm R."/>
            <person name="Sun H."/>
            <person name="Tunlid A."/>
            <person name="Henrissat B."/>
            <person name="Grigoriev I.V."/>
            <person name="Hibbett D.S."/>
            <person name="Martin F."/>
        </authorList>
    </citation>
    <scope>NUCLEOTIDE SEQUENCE [LARGE SCALE GENOMIC DNA]</scope>
    <source>
        <strain evidence="3">Zn</strain>
    </source>
</reference>
<reference evidence="2 3" key="1">
    <citation type="submission" date="2014-04" db="EMBL/GenBank/DDBJ databases">
        <authorList>
            <consortium name="DOE Joint Genome Institute"/>
            <person name="Kuo A."/>
            <person name="Martino E."/>
            <person name="Perotto S."/>
            <person name="Kohler A."/>
            <person name="Nagy L.G."/>
            <person name="Floudas D."/>
            <person name="Copeland A."/>
            <person name="Barry K.W."/>
            <person name="Cichocki N."/>
            <person name="Veneault-Fourrey C."/>
            <person name="LaButti K."/>
            <person name="Lindquist E.A."/>
            <person name="Lipzen A."/>
            <person name="Lundell T."/>
            <person name="Morin E."/>
            <person name="Murat C."/>
            <person name="Sun H."/>
            <person name="Tunlid A."/>
            <person name="Henrissat B."/>
            <person name="Grigoriev I.V."/>
            <person name="Hibbett D.S."/>
            <person name="Martin F."/>
            <person name="Nordberg H.P."/>
            <person name="Cantor M.N."/>
            <person name="Hua S.X."/>
        </authorList>
    </citation>
    <scope>NUCLEOTIDE SEQUENCE [LARGE SCALE GENOMIC DNA]</scope>
    <source>
        <strain evidence="2 3">Zn</strain>
    </source>
</reference>
<dbReference type="EMBL" id="KN832870">
    <property type="protein sequence ID" value="KIN08115.1"/>
    <property type="molecule type" value="Genomic_DNA"/>
</dbReference>
<dbReference type="Proteomes" id="UP000054321">
    <property type="component" value="Unassembled WGS sequence"/>
</dbReference>
<evidence type="ECO:0000313" key="2">
    <source>
        <dbReference type="EMBL" id="KIN08115.1"/>
    </source>
</evidence>
<dbReference type="HOGENOM" id="CLU_2441428_0_0_1"/>
<evidence type="ECO:0000256" key="1">
    <source>
        <dbReference type="SAM" id="MobiDB-lite"/>
    </source>
</evidence>
<name>A0A0C3HZ62_OIDMZ</name>
<accession>A0A0C3HZ62</accession>
<proteinExistence type="predicted"/>
<keyword evidence="3" id="KW-1185">Reference proteome</keyword>
<gene>
    <name evidence="2" type="ORF">OIDMADRAFT_16492</name>
</gene>
<feature type="region of interest" description="Disordered" evidence="1">
    <location>
        <begin position="71"/>
        <end position="90"/>
    </location>
</feature>
<evidence type="ECO:0000313" key="3">
    <source>
        <dbReference type="Proteomes" id="UP000054321"/>
    </source>
</evidence>